<feature type="transmembrane region" description="Helical" evidence="1">
    <location>
        <begin position="9"/>
        <end position="28"/>
    </location>
</feature>
<keyword evidence="3" id="KW-0346">Stress response</keyword>
<dbReference type="EMBL" id="QICL01000019">
    <property type="protein sequence ID" value="PXV62468.1"/>
    <property type="molecule type" value="Genomic_DNA"/>
</dbReference>
<sequence length="163" mass="18741">MQINIALKLFIYSVLVFIFSGCGSISGYNEYSLYDRDYSSSEKQEGEKPLSKWKLYTVKVDGREYINIPEKNYITLKIWANNRYGGYSGCNGFTGHINIKHNFIQFTEFLSTSKGCPGNPSIETIIFDALKNANNYYIENGHLFLRHDNETLIVYVQDNLSDD</sequence>
<protein>
    <submittedName>
        <fullName evidence="3">Heat shock protein HslJ</fullName>
    </submittedName>
</protein>
<dbReference type="Pfam" id="PF03724">
    <property type="entry name" value="META"/>
    <property type="match status" value="1"/>
</dbReference>
<organism evidence="3 4">
    <name type="scientific">Dysgonomonas alginatilytica</name>
    <dbReference type="NCBI Taxonomy" id="1605892"/>
    <lineage>
        <taxon>Bacteria</taxon>
        <taxon>Pseudomonadati</taxon>
        <taxon>Bacteroidota</taxon>
        <taxon>Bacteroidia</taxon>
        <taxon>Bacteroidales</taxon>
        <taxon>Dysgonomonadaceae</taxon>
        <taxon>Dysgonomonas</taxon>
    </lineage>
</organism>
<dbReference type="OrthoDB" id="880459at2"/>
<evidence type="ECO:0000313" key="4">
    <source>
        <dbReference type="Proteomes" id="UP000247973"/>
    </source>
</evidence>
<keyword evidence="1" id="KW-0472">Membrane</keyword>
<dbReference type="Gene3D" id="2.40.128.270">
    <property type="match status" value="1"/>
</dbReference>
<keyword evidence="1" id="KW-1133">Transmembrane helix</keyword>
<gene>
    <name evidence="3" type="ORF">CLV62_1198</name>
</gene>
<dbReference type="Proteomes" id="UP000247973">
    <property type="component" value="Unassembled WGS sequence"/>
</dbReference>
<evidence type="ECO:0000313" key="3">
    <source>
        <dbReference type="EMBL" id="PXV62468.1"/>
    </source>
</evidence>
<dbReference type="InterPro" id="IPR038670">
    <property type="entry name" value="HslJ-like_sf"/>
</dbReference>
<name>A0A2V3PN47_9BACT</name>
<feature type="domain" description="DUF306" evidence="2">
    <location>
        <begin position="52"/>
        <end position="153"/>
    </location>
</feature>
<evidence type="ECO:0000256" key="1">
    <source>
        <dbReference type="SAM" id="Phobius"/>
    </source>
</evidence>
<comment type="caution">
    <text evidence="3">The sequence shown here is derived from an EMBL/GenBank/DDBJ whole genome shotgun (WGS) entry which is preliminary data.</text>
</comment>
<keyword evidence="1" id="KW-0812">Transmembrane</keyword>
<accession>A0A2V3PN47</accession>
<evidence type="ECO:0000259" key="2">
    <source>
        <dbReference type="Pfam" id="PF03724"/>
    </source>
</evidence>
<reference evidence="3 4" key="1">
    <citation type="submission" date="2018-03" db="EMBL/GenBank/DDBJ databases">
        <title>Genomic Encyclopedia of Archaeal and Bacterial Type Strains, Phase II (KMG-II): from individual species to whole genera.</title>
        <authorList>
            <person name="Goeker M."/>
        </authorList>
    </citation>
    <scope>NUCLEOTIDE SEQUENCE [LARGE SCALE GENOMIC DNA]</scope>
    <source>
        <strain evidence="3 4">DSM 100214</strain>
    </source>
</reference>
<dbReference type="InterPro" id="IPR005184">
    <property type="entry name" value="DUF306_Meta_HslJ"/>
</dbReference>
<dbReference type="AlphaFoldDB" id="A0A2V3PN47"/>
<dbReference type="RefSeq" id="WP_110311383.1">
    <property type="nucleotide sequence ID" value="NZ_QICL01000019.1"/>
</dbReference>
<proteinExistence type="predicted"/>
<keyword evidence="4" id="KW-1185">Reference proteome</keyword>